<dbReference type="KEGG" id="soa:G3M56_013120"/>
<protein>
    <submittedName>
        <fullName evidence="1">Uncharacterized protein</fullName>
    </submittedName>
</protein>
<evidence type="ECO:0000313" key="2">
    <source>
        <dbReference type="Proteomes" id="UP000475117"/>
    </source>
</evidence>
<dbReference type="AlphaFoldDB" id="A0A6B3L833"/>
<sequence length="138" mass="14972">MATSLFSLILVIILNIVPADVSSFTVQAPEAGQPMHFTKQDDGGWLAKMGPGDEEATFLVKGTEITIKSEGDERSQDMGPLLGLDADTDWHKLEEVALGGGTIRIKRVDNGVDFALEDNEGKSVEDAGTVKVRWTRKK</sequence>
<dbReference type="RefSeq" id="WP_164365257.1">
    <property type="nucleotide sequence ID" value="NZ_CP066776.1"/>
</dbReference>
<name>A0A6B3L833_9BACT</name>
<reference evidence="1 2" key="1">
    <citation type="submission" date="2020-12" db="EMBL/GenBank/DDBJ databases">
        <title>Sulforoseuscoccus oceanibium gen. nov., sp. nov., a representative of the phylum Verrucomicrobia with special cytoplasmic membrane, and proposal of Sulforoseuscoccusaceae fam. nov.</title>
        <authorList>
            <person name="Xi F."/>
        </authorList>
    </citation>
    <scope>NUCLEOTIDE SEQUENCE [LARGE SCALE GENOMIC DNA]</scope>
    <source>
        <strain evidence="1 2">T37</strain>
    </source>
</reference>
<gene>
    <name evidence="1" type="ORF">G3M56_013120</name>
</gene>
<dbReference type="EMBL" id="CP066776">
    <property type="protein sequence ID" value="QQL44803.1"/>
    <property type="molecule type" value="Genomic_DNA"/>
</dbReference>
<dbReference type="Proteomes" id="UP000475117">
    <property type="component" value="Chromosome"/>
</dbReference>
<organism evidence="1 2">
    <name type="scientific">Sulfuriroseicoccus oceanibius</name>
    <dbReference type="NCBI Taxonomy" id="2707525"/>
    <lineage>
        <taxon>Bacteria</taxon>
        <taxon>Pseudomonadati</taxon>
        <taxon>Verrucomicrobiota</taxon>
        <taxon>Verrucomicrobiia</taxon>
        <taxon>Verrucomicrobiales</taxon>
        <taxon>Verrucomicrobiaceae</taxon>
        <taxon>Sulfuriroseicoccus</taxon>
    </lineage>
</organism>
<accession>A0A6B3L833</accession>
<proteinExistence type="predicted"/>
<keyword evidence="2" id="KW-1185">Reference proteome</keyword>
<evidence type="ECO:0000313" key="1">
    <source>
        <dbReference type="EMBL" id="QQL44803.1"/>
    </source>
</evidence>